<dbReference type="PANTHER" id="PTHR43537">
    <property type="entry name" value="TRANSCRIPTIONAL REGULATOR, GNTR FAMILY"/>
    <property type="match status" value="1"/>
</dbReference>
<feature type="domain" description="HTH gntR-type" evidence="4">
    <location>
        <begin position="12"/>
        <end position="79"/>
    </location>
</feature>
<protein>
    <submittedName>
        <fullName evidence="5">Transcriptional regulator, GntR family</fullName>
    </submittedName>
</protein>
<dbReference type="InterPro" id="IPR000524">
    <property type="entry name" value="Tscrpt_reg_HTH_GntR"/>
</dbReference>
<dbReference type="SUPFAM" id="SSF48008">
    <property type="entry name" value="GntR ligand-binding domain-like"/>
    <property type="match status" value="1"/>
</dbReference>
<name>A0A240E3V5_9GAMM</name>
<dbReference type="SUPFAM" id="SSF46785">
    <property type="entry name" value="Winged helix' DNA-binding domain"/>
    <property type="match status" value="1"/>
</dbReference>
<sequence length="228" mass="26309">MNDKPLVQRQAAPIRQQVTTLLKRDILDGFFMPGDRLVESTLCERYGVSRTVIREVLRLLESEHLISVESTQGPIVTKLSEDDIINLYLVRAKVESLMIELFIKNANAADKKELKELYNALDKNFLNGSVDQRWEYKDKFYNILLKGAKNNVLEEMILKIQARVGLFKHFAFVYEDRVKRGYADLKLIFDATLAEDIEQACAHNDEHLLDAGRAAVINYKRRLDLHSL</sequence>
<dbReference type="PANTHER" id="PTHR43537:SF5">
    <property type="entry name" value="UXU OPERON TRANSCRIPTIONAL REGULATOR"/>
    <property type="match status" value="1"/>
</dbReference>
<dbReference type="AlphaFoldDB" id="A0A240E3V5"/>
<gene>
    <name evidence="5" type="ORF">SAMN05421731_101308</name>
</gene>
<dbReference type="SMART" id="SM00345">
    <property type="entry name" value="HTH_GNTR"/>
    <property type="match status" value="1"/>
</dbReference>
<dbReference type="SMART" id="SM00895">
    <property type="entry name" value="FCD"/>
    <property type="match status" value="1"/>
</dbReference>
<organism evidence="5 6">
    <name type="scientific">Acinetobacter puyangensis</name>
    <dbReference type="NCBI Taxonomy" id="1096779"/>
    <lineage>
        <taxon>Bacteria</taxon>
        <taxon>Pseudomonadati</taxon>
        <taxon>Pseudomonadota</taxon>
        <taxon>Gammaproteobacteria</taxon>
        <taxon>Moraxellales</taxon>
        <taxon>Moraxellaceae</taxon>
        <taxon>Acinetobacter</taxon>
    </lineage>
</organism>
<evidence type="ECO:0000256" key="2">
    <source>
        <dbReference type="ARBA" id="ARBA00023125"/>
    </source>
</evidence>
<evidence type="ECO:0000256" key="1">
    <source>
        <dbReference type="ARBA" id="ARBA00023015"/>
    </source>
</evidence>
<reference evidence="6" key="1">
    <citation type="submission" date="2016-09" db="EMBL/GenBank/DDBJ databases">
        <authorList>
            <person name="Varghese N."/>
            <person name="Submissions S."/>
        </authorList>
    </citation>
    <scope>NUCLEOTIDE SEQUENCE [LARGE SCALE GENOMIC DNA]</scope>
    <source>
        <strain evidence="6">ANC 4466</strain>
    </source>
</reference>
<dbReference type="Pfam" id="PF00392">
    <property type="entry name" value="GntR"/>
    <property type="match status" value="1"/>
</dbReference>
<dbReference type="Proteomes" id="UP000219042">
    <property type="component" value="Unassembled WGS sequence"/>
</dbReference>
<dbReference type="EMBL" id="OANT01000001">
    <property type="protein sequence ID" value="SNX43272.1"/>
    <property type="molecule type" value="Genomic_DNA"/>
</dbReference>
<dbReference type="PROSITE" id="PS50949">
    <property type="entry name" value="HTH_GNTR"/>
    <property type="match status" value="1"/>
</dbReference>
<evidence type="ECO:0000259" key="4">
    <source>
        <dbReference type="PROSITE" id="PS50949"/>
    </source>
</evidence>
<evidence type="ECO:0000313" key="5">
    <source>
        <dbReference type="EMBL" id="SNX43272.1"/>
    </source>
</evidence>
<dbReference type="InterPro" id="IPR008920">
    <property type="entry name" value="TF_FadR/GntR_C"/>
</dbReference>
<keyword evidence="3" id="KW-0804">Transcription</keyword>
<dbReference type="Gene3D" id="1.10.10.10">
    <property type="entry name" value="Winged helix-like DNA-binding domain superfamily/Winged helix DNA-binding domain"/>
    <property type="match status" value="1"/>
</dbReference>
<evidence type="ECO:0000313" key="6">
    <source>
        <dbReference type="Proteomes" id="UP000219042"/>
    </source>
</evidence>
<dbReference type="Pfam" id="PF07729">
    <property type="entry name" value="FCD"/>
    <property type="match status" value="1"/>
</dbReference>
<keyword evidence="1" id="KW-0805">Transcription regulation</keyword>
<dbReference type="Gene3D" id="1.20.120.530">
    <property type="entry name" value="GntR ligand-binding domain-like"/>
    <property type="match status" value="1"/>
</dbReference>
<dbReference type="RefSeq" id="WP_171293957.1">
    <property type="nucleotide sequence ID" value="NZ_BAABHT010000020.1"/>
</dbReference>
<dbReference type="InterPro" id="IPR036388">
    <property type="entry name" value="WH-like_DNA-bd_sf"/>
</dbReference>
<evidence type="ECO:0000256" key="3">
    <source>
        <dbReference type="ARBA" id="ARBA00023163"/>
    </source>
</evidence>
<dbReference type="GO" id="GO:0003677">
    <property type="term" value="F:DNA binding"/>
    <property type="evidence" value="ECO:0007669"/>
    <property type="project" value="UniProtKB-KW"/>
</dbReference>
<proteinExistence type="predicted"/>
<keyword evidence="6" id="KW-1185">Reference proteome</keyword>
<accession>A0A240E3V5</accession>
<keyword evidence="2" id="KW-0238">DNA-binding</keyword>
<dbReference type="CDD" id="cd07377">
    <property type="entry name" value="WHTH_GntR"/>
    <property type="match status" value="1"/>
</dbReference>
<dbReference type="GO" id="GO:0003700">
    <property type="term" value="F:DNA-binding transcription factor activity"/>
    <property type="evidence" value="ECO:0007669"/>
    <property type="project" value="InterPro"/>
</dbReference>
<dbReference type="InterPro" id="IPR011711">
    <property type="entry name" value="GntR_C"/>
</dbReference>
<dbReference type="InterPro" id="IPR036390">
    <property type="entry name" value="WH_DNA-bd_sf"/>
</dbReference>